<gene>
    <name evidence="4" type="ORF">B0T26DRAFT_630831</name>
</gene>
<proteinExistence type="inferred from homology"/>
<dbReference type="AlphaFoldDB" id="A0AA40EBH8"/>
<name>A0AA40EBH8_9PEZI</name>
<sequence>KVYFLAHGGRVQGSLYFTRKRAMEYDLTGWVRNTDNNKVEGEAQGTEEAISNFLKNVDNGPNHAHVVRLDREERDVVEDEAGFEVRR</sequence>
<dbReference type="RefSeq" id="XP_060302787.1">
    <property type="nucleotide sequence ID" value="XM_060436283.1"/>
</dbReference>
<feature type="domain" description="Acylphosphatase-like" evidence="3">
    <location>
        <begin position="1"/>
        <end position="87"/>
    </location>
</feature>
<comment type="caution">
    <text evidence="4">The sequence shown here is derived from an EMBL/GenBank/DDBJ whole genome shotgun (WGS) entry which is preliminary data.</text>
</comment>
<evidence type="ECO:0000259" key="3">
    <source>
        <dbReference type="PROSITE" id="PS51160"/>
    </source>
</evidence>
<dbReference type="GeneID" id="85319553"/>
<dbReference type="Gene3D" id="3.30.70.100">
    <property type="match status" value="1"/>
</dbReference>
<dbReference type="PROSITE" id="PS51160">
    <property type="entry name" value="ACYLPHOSPHATASE_3"/>
    <property type="match status" value="1"/>
</dbReference>
<organism evidence="4 5">
    <name type="scientific">Lasiosphaeria miniovina</name>
    <dbReference type="NCBI Taxonomy" id="1954250"/>
    <lineage>
        <taxon>Eukaryota</taxon>
        <taxon>Fungi</taxon>
        <taxon>Dikarya</taxon>
        <taxon>Ascomycota</taxon>
        <taxon>Pezizomycotina</taxon>
        <taxon>Sordariomycetes</taxon>
        <taxon>Sordariomycetidae</taxon>
        <taxon>Sordariales</taxon>
        <taxon>Lasiosphaeriaceae</taxon>
        <taxon>Lasiosphaeria</taxon>
    </lineage>
</organism>
<dbReference type="SUPFAM" id="SSF54975">
    <property type="entry name" value="Acylphosphatase/BLUF domain-like"/>
    <property type="match status" value="1"/>
</dbReference>
<evidence type="ECO:0000256" key="1">
    <source>
        <dbReference type="PROSITE-ProRule" id="PRU00520"/>
    </source>
</evidence>
<comment type="similarity">
    <text evidence="2">Belongs to the acylphosphatase family.</text>
</comment>
<dbReference type="InterPro" id="IPR020456">
    <property type="entry name" value="Acylphosphatase"/>
</dbReference>
<feature type="non-terminal residue" evidence="4">
    <location>
        <position position="87"/>
    </location>
</feature>
<comment type="caution">
    <text evidence="1">Lacks conserved residue(s) required for the propagation of feature annotation.</text>
</comment>
<keyword evidence="5" id="KW-1185">Reference proteome</keyword>
<dbReference type="PANTHER" id="PTHR47268:SF4">
    <property type="entry name" value="ACYLPHOSPHATASE"/>
    <property type="match status" value="1"/>
</dbReference>
<dbReference type="PANTHER" id="PTHR47268">
    <property type="entry name" value="ACYLPHOSPHATASE"/>
    <property type="match status" value="1"/>
</dbReference>
<dbReference type="InterPro" id="IPR001792">
    <property type="entry name" value="Acylphosphatase-like_dom"/>
</dbReference>
<protein>
    <submittedName>
        <fullName evidence="4">Acylphosphatase</fullName>
    </submittedName>
</protein>
<evidence type="ECO:0000313" key="4">
    <source>
        <dbReference type="EMBL" id="KAK0733910.1"/>
    </source>
</evidence>
<evidence type="ECO:0000256" key="2">
    <source>
        <dbReference type="RuleBase" id="RU004168"/>
    </source>
</evidence>
<dbReference type="Pfam" id="PF00708">
    <property type="entry name" value="Acylphosphatase"/>
    <property type="match status" value="1"/>
</dbReference>
<reference evidence="4" key="1">
    <citation type="submission" date="2023-06" db="EMBL/GenBank/DDBJ databases">
        <title>Genome-scale phylogeny and comparative genomics of the fungal order Sordariales.</title>
        <authorList>
            <consortium name="Lawrence Berkeley National Laboratory"/>
            <person name="Hensen N."/>
            <person name="Bonometti L."/>
            <person name="Westerberg I."/>
            <person name="Brannstrom I.O."/>
            <person name="Guillou S."/>
            <person name="Cros-Aarteil S."/>
            <person name="Calhoun S."/>
            <person name="Haridas S."/>
            <person name="Kuo A."/>
            <person name="Mondo S."/>
            <person name="Pangilinan J."/>
            <person name="Riley R."/>
            <person name="LaButti K."/>
            <person name="Andreopoulos B."/>
            <person name="Lipzen A."/>
            <person name="Chen C."/>
            <person name="Yanf M."/>
            <person name="Daum C."/>
            <person name="Ng V."/>
            <person name="Clum A."/>
            <person name="Steindorff A."/>
            <person name="Ohm R."/>
            <person name="Martin F."/>
            <person name="Silar P."/>
            <person name="Natvig D."/>
            <person name="Lalanne C."/>
            <person name="Gautier V."/>
            <person name="Ament-velasquez S.L."/>
            <person name="Kruys A."/>
            <person name="Hutchinson M.I."/>
            <person name="Powell A.J."/>
            <person name="Barry K."/>
            <person name="Miller A.N."/>
            <person name="Grigoriev I.V."/>
            <person name="Debuchy R."/>
            <person name="Gladieux P."/>
            <person name="Thoren M.H."/>
            <person name="Johannesson H."/>
        </authorList>
    </citation>
    <scope>NUCLEOTIDE SEQUENCE</scope>
    <source>
        <strain evidence="4">SMH2392-1A</strain>
    </source>
</reference>
<accession>A0AA40EBH8</accession>
<dbReference type="InterPro" id="IPR036046">
    <property type="entry name" value="Acylphosphatase-like_dom_sf"/>
</dbReference>
<dbReference type="Proteomes" id="UP001172101">
    <property type="component" value="Unassembled WGS sequence"/>
</dbReference>
<dbReference type="GO" id="GO:0003998">
    <property type="term" value="F:acylphosphatase activity"/>
    <property type="evidence" value="ECO:0007669"/>
    <property type="project" value="InterPro"/>
</dbReference>
<evidence type="ECO:0000313" key="5">
    <source>
        <dbReference type="Proteomes" id="UP001172101"/>
    </source>
</evidence>
<dbReference type="EMBL" id="JAUIRO010000001">
    <property type="protein sequence ID" value="KAK0733910.1"/>
    <property type="molecule type" value="Genomic_DNA"/>
</dbReference>